<name>A0ABV0JBK2_9CYAN</name>
<keyword evidence="2" id="KW-0255">Endonuclease</keyword>
<dbReference type="RefSeq" id="WP_190432266.1">
    <property type="nucleotide sequence ID" value="NZ_JAMPKM010000012.1"/>
</dbReference>
<keyword evidence="3" id="KW-1185">Reference proteome</keyword>
<dbReference type="SUPFAM" id="SSF52980">
    <property type="entry name" value="Restriction endonuclease-like"/>
    <property type="match status" value="1"/>
</dbReference>
<keyword evidence="2" id="KW-0540">Nuclease</keyword>
<sequence>MEKTDRGLGMSSSSVTSEQRVVLDKISWQKFENILAELGIERATRFAYYRGRMEMMNPHEEHERYRKLIESLLLVLADETYLKVVEFNSALLQQPELQCAIEPNACFYISHAPEMMGKSNLDLSRDPVPDLVLDIAFTSSAIDKLPIYAALGIPEVWCYTSNNSTPAPEHQLSIYQLQNQQYFTSETSAVFNFLPAARVLEFIEQSDSLGLVQSLQLLRAWVQERI</sequence>
<evidence type="ECO:0000259" key="1">
    <source>
        <dbReference type="Pfam" id="PF05685"/>
    </source>
</evidence>
<dbReference type="Gene3D" id="3.90.1570.10">
    <property type="entry name" value="tt1808, chain A"/>
    <property type="match status" value="1"/>
</dbReference>
<dbReference type="Pfam" id="PF05685">
    <property type="entry name" value="Uma2"/>
    <property type="match status" value="1"/>
</dbReference>
<dbReference type="InterPro" id="IPR011335">
    <property type="entry name" value="Restrct_endonuc-II-like"/>
</dbReference>
<protein>
    <submittedName>
        <fullName evidence="2">Uma2 family endonuclease</fullName>
    </submittedName>
</protein>
<dbReference type="PANTHER" id="PTHR47152:SF2">
    <property type="entry name" value="SLR2084 PROTEIN"/>
    <property type="match status" value="1"/>
</dbReference>
<dbReference type="GO" id="GO:0004519">
    <property type="term" value="F:endonuclease activity"/>
    <property type="evidence" value="ECO:0007669"/>
    <property type="project" value="UniProtKB-KW"/>
</dbReference>
<dbReference type="EMBL" id="JAMPKM010000012">
    <property type="protein sequence ID" value="MEP0819153.1"/>
    <property type="molecule type" value="Genomic_DNA"/>
</dbReference>
<comment type="caution">
    <text evidence="2">The sequence shown here is derived from an EMBL/GenBank/DDBJ whole genome shotgun (WGS) entry which is preliminary data.</text>
</comment>
<accession>A0ABV0JBK2</accession>
<feature type="domain" description="Putative restriction endonuclease" evidence="1">
    <location>
        <begin position="29"/>
        <end position="190"/>
    </location>
</feature>
<organism evidence="2 3">
    <name type="scientific">Trichocoleus desertorum GB2-A4</name>
    <dbReference type="NCBI Taxonomy" id="2933944"/>
    <lineage>
        <taxon>Bacteria</taxon>
        <taxon>Bacillati</taxon>
        <taxon>Cyanobacteriota</taxon>
        <taxon>Cyanophyceae</taxon>
        <taxon>Leptolyngbyales</taxon>
        <taxon>Trichocoleusaceae</taxon>
        <taxon>Trichocoleus</taxon>
    </lineage>
</organism>
<keyword evidence="2" id="KW-0378">Hydrolase</keyword>
<reference evidence="2 3" key="1">
    <citation type="submission" date="2022-04" db="EMBL/GenBank/DDBJ databases">
        <title>Positive selection, recombination, and allopatry shape intraspecific diversity of widespread and dominant cyanobacteria.</title>
        <authorList>
            <person name="Wei J."/>
            <person name="Shu W."/>
            <person name="Hu C."/>
        </authorList>
    </citation>
    <scope>NUCLEOTIDE SEQUENCE [LARGE SCALE GENOMIC DNA]</scope>
    <source>
        <strain evidence="2 3">GB2-A4</strain>
    </source>
</reference>
<dbReference type="InterPro" id="IPR012296">
    <property type="entry name" value="Nuclease_put_TT1808"/>
</dbReference>
<gene>
    <name evidence="2" type="ORF">NC998_18800</name>
</gene>
<proteinExistence type="predicted"/>
<dbReference type="InterPro" id="IPR008538">
    <property type="entry name" value="Uma2"/>
</dbReference>
<evidence type="ECO:0000313" key="3">
    <source>
        <dbReference type="Proteomes" id="UP001464891"/>
    </source>
</evidence>
<evidence type="ECO:0000313" key="2">
    <source>
        <dbReference type="EMBL" id="MEP0819153.1"/>
    </source>
</evidence>
<dbReference type="PANTHER" id="PTHR47152">
    <property type="entry name" value="SLR2084 PROTEIN-RELATED"/>
    <property type="match status" value="1"/>
</dbReference>
<dbReference type="CDD" id="cd06260">
    <property type="entry name" value="DUF820-like"/>
    <property type="match status" value="1"/>
</dbReference>
<dbReference type="Proteomes" id="UP001464891">
    <property type="component" value="Unassembled WGS sequence"/>
</dbReference>